<protein>
    <recommendedName>
        <fullName evidence="3">Tesmin/TSO1-like CXC domain-containing protein</fullName>
    </recommendedName>
</protein>
<evidence type="ECO:0008006" key="3">
    <source>
        <dbReference type="Google" id="ProtNLM"/>
    </source>
</evidence>
<gene>
    <name evidence="1" type="ORF">MEDL_37767</name>
</gene>
<evidence type="ECO:0000313" key="1">
    <source>
        <dbReference type="EMBL" id="CAG2224538.1"/>
    </source>
</evidence>
<evidence type="ECO:0000313" key="2">
    <source>
        <dbReference type="Proteomes" id="UP000683360"/>
    </source>
</evidence>
<dbReference type="Proteomes" id="UP000683360">
    <property type="component" value="Unassembled WGS sequence"/>
</dbReference>
<keyword evidence="2" id="KW-1185">Reference proteome</keyword>
<accession>A0A8S3SY52</accession>
<sequence length="241" mass="27767">MLKPRGSKTFEDYFNDIFMPYIHDQLRFVSRLDVVWDEYISNSLKASTRCKRGKGVRRRVLPDSRVPGNWEAFLRVNDNKTELFIYLAEQLVASARGYDEQKQIERYVILMYDKTSQCTKVNDARKDLFTRKGRAIDNIPPSESALLEHTKRAVYMASLCWGKCLEPSPQVGSPSEWGWQKDKTQMWIPYWTSLQQASACCNELIKCGCKIEIGCRGRCKCVKAMLLCTALCKCGGECDRD</sequence>
<dbReference type="OrthoDB" id="6132229at2759"/>
<organism evidence="1 2">
    <name type="scientific">Mytilus edulis</name>
    <name type="common">Blue mussel</name>
    <dbReference type="NCBI Taxonomy" id="6550"/>
    <lineage>
        <taxon>Eukaryota</taxon>
        <taxon>Metazoa</taxon>
        <taxon>Spiralia</taxon>
        <taxon>Lophotrochozoa</taxon>
        <taxon>Mollusca</taxon>
        <taxon>Bivalvia</taxon>
        <taxon>Autobranchia</taxon>
        <taxon>Pteriomorphia</taxon>
        <taxon>Mytilida</taxon>
        <taxon>Mytiloidea</taxon>
        <taxon>Mytilidae</taxon>
        <taxon>Mytilinae</taxon>
        <taxon>Mytilus</taxon>
    </lineage>
</organism>
<comment type="caution">
    <text evidence="1">The sequence shown here is derived from an EMBL/GenBank/DDBJ whole genome shotgun (WGS) entry which is preliminary data.</text>
</comment>
<proteinExistence type="predicted"/>
<name>A0A8S3SY52_MYTED</name>
<dbReference type="AlphaFoldDB" id="A0A8S3SY52"/>
<dbReference type="EMBL" id="CAJPWZ010001808">
    <property type="protein sequence ID" value="CAG2224538.1"/>
    <property type="molecule type" value="Genomic_DNA"/>
</dbReference>
<reference evidence="1" key="1">
    <citation type="submission" date="2021-03" db="EMBL/GenBank/DDBJ databases">
        <authorList>
            <person name="Bekaert M."/>
        </authorList>
    </citation>
    <scope>NUCLEOTIDE SEQUENCE</scope>
</reference>